<keyword evidence="3" id="KW-1185">Reference proteome</keyword>
<dbReference type="SUPFAM" id="SSF53706">
    <property type="entry name" value="Formate dehydrogenase/DMSO reductase, domains 1-3"/>
    <property type="match status" value="1"/>
</dbReference>
<dbReference type="GO" id="GO:0003954">
    <property type="term" value="F:NADH dehydrogenase activity"/>
    <property type="evidence" value="ECO:0007669"/>
    <property type="project" value="TreeGrafter"/>
</dbReference>
<dbReference type="Gene3D" id="3.40.228.10">
    <property type="entry name" value="Dimethylsulfoxide Reductase, domain 2"/>
    <property type="match status" value="1"/>
</dbReference>
<organism evidence="2 3">
    <name type="scientific">Candidatus Syntropharchaeum caldarium</name>
    <dbReference type="NCBI Taxonomy" id="1838285"/>
    <lineage>
        <taxon>Archaea</taxon>
        <taxon>Methanobacteriati</taxon>
        <taxon>Methanobacteriota</taxon>
        <taxon>Stenosarchaea group</taxon>
        <taxon>Methanomicrobia</taxon>
        <taxon>Methanosarcinales</taxon>
        <taxon>ANME-2 cluster</taxon>
        <taxon>Candidatus Syntropharchaeum</taxon>
    </lineage>
</organism>
<keyword evidence="1" id="KW-0560">Oxidoreductase</keyword>
<dbReference type="AlphaFoldDB" id="A0A1F2P9H3"/>
<dbReference type="PANTHER" id="PTHR43105:SF14">
    <property type="entry name" value="FORMATE DEHYDROGENASE H"/>
    <property type="match status" value="1"/>
</dbReference>
<protein>
    <submittedName>
        <fullName evidence="2">Formylmethanofuran dehydrogenase subunit B</fullName>
    </submittedName>
</protein>
<dbReference type="GO" id="GO:0016020">
    <property type="term" value="C:membrane"/>
    <property type="evidence" value="ECO:0007669"/>
    <property type="project" value="TreeGrafter"/>
</dbReference>
<dbReference type="STRING" id="1838285.SCAL_001515"/>
<evidence type="ECO:0000313" key="3">
    <source>
        <dbReference type="Proteomes" id="UP000186940"/>
    </source>
</evidence>
<dbReference type="PANTHER" id="PTHR43105">
    <property type="entry name" value="RESPIRATORY NITRATE REDUCTASE"/>
    <property type="match status" value="1"/>
</dbReference>
<dbReference type="GO" id="GO:0022904">
    <property type="term" value="P:respiratory electron transport chain"/>
    <property type="evidence" value="ECO:0007669"/>
    <property type="project" value="TreeGrafter"/>
</dbReference>
<gene>
    <name evidence="2" type="ORF">SCAL_001515</name>
</gene>
<comment type="caution">
    <text evidence="2">The sequence shown here is derived from an EMBL/GenBank/DDBJ whole genome shotgun (WGS) entry which is preliminary data.</text>
</comment>
<dbReference type="Proteomes" id="UP000186940">
    <property type="component" value="Unassembled WGS sequence"/>
</dbReference>
<accession>A0A1F2P9H3</accession>
<proteinExistence type="predicted"/>
<dbReference type="InterPro" id="IPR050123">
    <property type="entry name" value="Prok_molybdopt-oxidoreductase"/>
</dbReference>
<dbReference type="EMBL" id="LYOS01000005">
    <property type="protein sequence ID" value="OFV67246.1"/>
    <property type="molecule type" value="Genomic_DNA"/>
</dbReference>
<dbReference type="PATRIC" id="fig|1838285.3.peg.1539"/>
<name>A0A1F2P9H3_9EURY</name>
<sequence>MTTTCPGCSCLCDDIEVSVEDSKIKGVSNACRKGASLFLNANSAPCDIETAIDGAIRILKEARNPAIFGLDNTTLEAQHVAIKLARKLDCMIEDYSQIRYGNLFELLRSSKIPTCTLDEVRDRADISIFWGSDAMNAQPRHLSRFSYFPRGEHKQKGWEFDRHAVTIDLYRSSTAKVTKEYLKVEPGNDALLMNEIMDVLSQKPPRSKDVLHFVNEIRKAAFGVIFAGTGLIQGLNRELGELVEFMQKLNEYGEFRLIPMVVGYNMRGFVETAGNSNLEVKGLFQQALLDDKIDAALIVGADPLSDLPYPVSGKLRDIKTIVIDPRVTPTTEIADVVIHGATPAIDAGGHAMRMDGVEFEFAPCINGELPSDEMILEMILEGL</sequence>
<evidence type="ECO:0000313" key="2">
    <source>
        <dbReference type="EMBL" id="OFV67246.1"/>
    </source>
</evidence>
<evidence type="ECO:0000256" key="1">
    <source>
        <dbReference type="ARBA" id="ARBA00023002"/>
    </source>
</evidence>
<reference evidence="2" key="1">
    <citation type="submission" date="2016-05" db="EMBL/GenBank/DDBJ databases">
        <title>Microbial consortia oxidize butane by reversing methanogenesis.</title>
        <authorList>
            <person name="Laso-Perez R."/>
            <person name="Richter M."/>
            <person name="Wegener G."/>
            <person name="Musat F."/>
        </authorList>
    </citation>
    <scope>NUCLEOTIDE SEQUENCE [LARGE SCALE GENOMIC DNA]</scope>
    <source>
        <strain evidence="2">BOX2</strain>
    </source>
</reference>